<keyword evidence="7" id="KW-0067">ATP-binding</keyword>
<feature type="domain" description="Histidine kinase/HSP90-like ATPase" evidence="9">
    <location>
        <begin position="298"/>
        <end position="387"/>
    </location>
</feature>
<comment type="catalytic activity">
    <reaction evidence="1">
        <text>ATP + protein L-histidine = ADP + protein N-phospho-L-histidine.</text>
        <dbReference type="EC" id="2.7.13.3"/>
    </reaction>
</comment>
<dbReference type="SUPFAM" id="SSF55874">
    <property type="entry name" value="ATPase domain of HSP90 chaperone/DNA topoisomerase II/histidine kinase"/>
    <property type="match status" value="1"/>
</dbReference>
<dbReference type="PANTHER" id="PTHR24421:SF10">
    <property type="entry name" value="NITRATE_NITRITE SENSOR PROTEIN NARQ"/>
    <property type="match status" value="1"/>
</dbReference>
<keyword evidence="4" id="KW-0808">Transferase</keyword>
<evidence type="ECO:0000313" key="10">
    <source>
        <dbReference type="EMBL" id="GAA3806335.1"/>
    </source>
</evidence>
<keyword evidence="8" id="KW-0902">Two-component regulatory system</keyword>
<dbReference type="CDD" id="cd16917">
    <property type="entry name" value="HATPase_UhpB-NarQ-NarX-like"/>
    <property type="match status" value="1"/>
</dbReference>
<evidence type="ECO:0000256" key="1">
    <source>
        <dbReference type="ARBA" id="ARBA00000085"/>
    </source>
</evidence>
<dbReference type="EMBL" id="BAAAZR010000004">
    <property type="protein sequence ID" value="GAA3806335.1"/>
    <property type="molecule type" value="Genomic_DNA"/>
</dbReference>
<name>A0ABP7I002_9ACTN</name>
<gene>
    <name evidence="10" type="ORF">GCM10022226_28070</name>
</gene>
<dbReference type="InterPro" id="IPR036890">
    <property type="entry name" value="HATPase_C_sf"/>
</dbReference>
<keyword evidence="11" id="KW-1185">Reference proteome</keyword>
<dbReference type="EC" id="2.7.13.3" evidence="2"/>
<reference evidence="11" key="1">
    <citation type="journal article" date="2019" name="Int. J. Syst. Evol. Microbiol.">
        <title>The Global Catalogue of Microorganisms (GCM) 10K type strain sequencing project: providing services to taxonomists for standard genome sequencing and annotation.</title>
        <authorList>
            <consortium name="The Broad Institute Genomics Platform"/>
            <consortium name="The Broad Institute Genome Sequencing Center for Infectious Disease"/>
            <person name="Wu L."/>
            <person name="Ma J."/>
        </authorList>
    </citation>
    <scope>NUCLEOTIDE SEQUENCE [LARGE SCALE GENOMIC DNA]</scope>
    <source>
        <strain evidence="11">JCM 16908</strain>
    </source>
</reference>
<proteinExistence type="predicted"/>
<dbReference type="PANTHER" id="PTHR24421">
    <property type="entry name" value="NITRATE/NITRITE SENSOR PROTEIN NARX-RELATED"/>
    <property type="match status" value="1"/>
</dbReference>
<dbReference type="InterPro" id="IPR050482">
    <property type="entry name" value="Sensor_HK_TwoCompSys"/>
</dbReference>
<sequence>MGFVREWQPLAGYVQGRWRPLAMDLLVAAVVGLAQVGGAVSRPGVQPLDYVLVLIGAAAIAAWRRAPAAAVVVATTCMLLYVLRTHPGPPAAFPVLITVFAAVRAGHRLLPALAGAVFLGGTLAGSLLTDAPVQQTGDPTVLLLGWFLAAGIGGTVTRARHAYLEQAQQRAAEAERTREEAALRRAGEERLRIARELHDSLTHSISIIKVQAGVAVHLARKRGEEVPEALLAIQEASGEAMRELRATLEVLRDDAGEPPGTGLDRLDDLVARARSAGLPVTVEISGEPRPLPAAVDRAGYRIVQEALTNVARHASGHTQASVHVDYGATELTVRVDDDGRLPAGARPVPGVGLTGMRERVTALGGRLRTGPRPEGGFTIRASLPLTNAALTKDIL</sequence>
<dbReference type="InterPro" id="IPR003594">
    <property type="entry name" value="HATPase_dom"/>
</dbReference>
<organism evidence="10 11">
    <name type="scientific">Sphaerisporangium flaviroseum</name>
    <dbReference type="NCBI Taxonomy" id="509199"/>
    <lineage>
        <taxon>Bacteria</taxon>
        <taxon>Bacillati</taxon>
        <taxon>Actinomycetota</taxon>
        <taxon>Actinomycetes</taxon>
        <taxon>Streptosporangiales</taxon>
        <taxon>Streptosporangiaceae</taxon>
        <taxon>Sphaerisporangium</taxon>
    </lineage>
</organism>
<evidence type="ECO:0000256" key="3">
    <source>
        <dbReference type="ARBA" id="ARBA00022553"/>
    </source>
</evidence>
<evidence type="ECO:0000259" key="9">
    <source>
        <dbReference type="SMART" id="SM00387"/>
    </source>
</evidence>
<evidence type="ECO:0000256" key="6">
    <source>
        <dbReference type="ARBA" id="ARBA00022777"/>
    </source>
</evidence>
<keyword evidence="3" id="KW-0597">Phosphoprotein</keyword>
<dbReference type="InterPro" id="IPR011712">
    <property type="entry name" value="Sig_transdc_His_kin_sub3_dim/P"/>
</dbReference>
<dbReference type="Proteomes" id="UP001500888">
    <property type="component" value="Unassembled WGS sequence"/>
</dbReference>
<keyword evidence="6 10" id="KW-0418">Kinase</keyword>
<evidence type="ECO:0000313" key="11">
    <source>
        <dbReference type="Proteomes" id="UP001500888"/>
    </source>
</evidence>
<dbReference type="Pfam" id="PF07730">
    <property type="entry name" value="HisKA_3"/>
    <property type="match status" value="1"/>
</dbReference>
<evidence type="ECO:0000256" key="7">
    <source>
        <dbReference type="ARBA" id="ARBA00022840"/>
    </source>
</evidence>
<keyword evidence="5" id="KW-0547">Nucleotide-binding</keyword>
<protein>
    <recommendedName>
        <fullName evidence="2">histidine kinase</fullName>
        <ecNumber evidence="2">2.7.13.3</ecNumber>
    </recommendedName>
</protein>
<evidence type="ECO:0000256" key="5">
    <source>
        <dbReference type="ARBA" id="ARBA00022741"/>
    </source>
</evidence>
<dbReference type="Pfam" id="PF02518">
    <property type="entry name" value="HATPase_c"/>
    <property type="match status" value="1"/>
</dbReference>
<dbReference type="Gene3D" id="3.30.565.10">
    <property type="entry name" value="Histidine kinase-like ATPase, C-terminal domain"/>
    <property type="match status" value="1"/>
</dbReference>
<evidence type="ECO:0000256" key="8">
    <source>
        <dbReference type="ARBA" id="ARBA00023012"/>
    </source>
</evidence>
<accession>A0ABP7I002</accession>
<dbReference type="SMART" id="SM00387">
    <property type="entry name" value="HATPase_c"/>
    <property type="match status" value="1"/>
</dbReference>
<comment type="caution">
    <text evidence="10">The sequence shown here is derived from an EMBL/GenBank/DDBJ whole genome shotgun (WGS) entry which is preliminary data.</text>
</comment>
<dbReference type="Gene3D" id="1.20.5.1930">
    <property type="match status" value="1"/>
</dbReference>
<evidence type="ECO:0000256" key="4">
    <source>
        <dbReference type="ARBA" id="ARBA00022679"/>
    </source>
</evidence>
<evidence type="ECO:0000256" key="2">
    <source>
        <dbReference type="ARBA" id="ARBA00012438"/>
    </source>
</evidence>
<dbReference type="GO" id="GO:0016301">
    <property type="term" value="F:kinase activity"/>
    <property type="evidence" value="ECO:0007669"/>
    <property type="project" value="UniProtKB-KW"/>
</dbReference>